<protein>
    <recommendedName>
        <fullName evidence="4">DUF4190 domain-containing protein</fullName>
    </recommendedName>
</protein>
<comment type="caution">
    <text evidence="2">The sequence shown here is derived from an EMBL/GenBank/DDBJ whole genome shotgun (WGS) entry which is preliminary data.</text>
</comment>
<name>A0A261FL64_9BIFI</name>
<proteinExistence type="predicted"/>
<reference evidence="2 3" key="1">
    <citation type="journal article" date="2017" name="BMC Genomics">
        <title>Comparative genomic and phylogenomic analyses of the Bifidobacteriaceae family.</title>
        <authorList>
            <person name="Lugli G.A."/>
            <person name="Milani C."/>
            <person name="Turroni F."/>
            <person name="Duranti S."/>
            <person name="Mancabelli L."/>
            <person name="Mangifesta M."/>
            <person name="Ferrario C."/>
            <person name="Modesto M."/>
            <person name="Mattarelli P."/>
            <person name="Jiri K."/>
            <person name="van Sinderen D."/>
            <person name="Ventura M."/>
        </authorList>
    </citation>
    <scope>NUCLEOTIDE SEQUENCE [LARGE SCALE GENOMIC DNA]</scope>
    <source>
        <strain evidence="2 3">DSM 28807</strain>
    </source>
</reference>
<feature type="transmembrane region" description="Helical" evidence="1">
    <location>
        <begin position="65"/>
        <end position="93"/>
    </location>
</feature>
<keyword evidence="1" id="KW-0812">Transmembrane</keyword>
<keyword evidence="1" id="KW-1133">Transmembrane helix</keyword>
<dbReference type="AlphaFoldDB" id="A0A261FL64"/>
<dbReference type="RefSeq" id="WP_072726184.1">
    <property type="nucleotide sequence ID" value="NZ_BDIS01000019.1"/>
</dbReference>
<evidence type="ECO:0008006" key="4">
    <source>
        <dbReference type="Google" id="ProtNLM"/>
    </source>
</evidence>
<evidence type="ECO:0000313" key="3">
    <source>
        <dbReference type="Proteomes" id="UP000216352"/>
    </source>
</evidence>
<gene>
    <name evidence="2" type="ORF">BLEM_2074</name>
</gene>
<organism evidence="2 3">
    <name type="scientific">Bifidobacterium lemurum</name>
    <dbReference type="NCBI Taxonomy" id="1603886"/>
    <lineage>
        <taxon>Bacteria</taxon>
        <taxon>Bacillati</taxon>
        <taxon>Actinomycetota</taxon>
        <taxon>Actinomycetes</taxon>
        <taxon>Bifidobacteriales</taxon>
        <taxon>Bifidobacteriaceae</taxon>
        <taxon>Bifidobacterium</taxon>
    </lineage>
</organism>
<accession>A0A261FL64</accession>
<evidence type="ECO:0000256" key="1">
    <source>
        <dbReference type="SAM" id="Phobius"/>
    </source>
</evidence>
<dbReference type="OrthoDB" id="3240137at2"/>
<sequence length="98" mass="10328">MENALQTVSGMVSELWDWTVHLNGGLQIALALVSCVLAGVCAIVGRRMQQPSMMETTGGTAMKTVIAIVAYVLGVVFTLVMLFAIAAVFAPLLGFAQL</sequence>
<keyword evidence="1" id="KW-0472">Membrane</keyword>
<feature type="transmembrane region" description="Helical" evidence="1">
    <location>
        <begin position="20"/>
        <end position="44"/>
    </location>
</feature>
<keyword evidence="3" id="KW-1185">Reference proteome</keyword>
<dbReference type="EMBL" id="MWWX01000019">
    <property type="protein sequence ID" value="OZG59899.1"/>
    <property type="molecule type" value="Genomic_DNA"/>
</dbReference>
<evidence type="ECO:0000313" key="2">
    <source>
        <dbReference type="EMBL" id="OZG59899.1"/>
    </source>
</evidence>
<dbReference type="STRING" id="1603886.GCA_001895165_01535"/>
<dbReference type="Proteomes" id="UP000216352">
    <property type="component" value="Unassembled WGS sequence"/>
</dbReference>